<dbReference type="PANTHER" id="PTHR46211:SF1">
    <property type="entry name" value="GLYCEROPHOSPHODIESTER PHOSPHODIESTERASE, CYTOPLASMIC"/>
    <property type="match status" value="1"/>
</dbReference>
<name>A0A2T5VCK4_9HYPH</name>
<accession>A0A2T5VCK4</accession>
<dbReference type="RefSeq" id="WP_107989336.1">
    <property type="nucleotide sequence ID" value="NZ_QAYG01000002.1"/>
</dbReference>
<dbReference type="EMBL" id="QAYG01000002">
    <property type="protein sequence ID" value="PTW61478.1"/>
    <property type="molecule type" value="Genomic_DNA"/>
</dbReference>
<sequence length="253" mass="28435">MPAPEWLTARPIAHRGLHDASAGRIENTPSAVAAAAGRGYAIEVDLQETSDHGALVFHDNTLDRLTGETGPVRARALADLMQIPMRDGGDSLWDLDALLGLVAGRVPLVIELKSLNARDGQRAFVKDVTERLARYDGPVALKTFDPEMLANIRALAPQIPRGILAENTRTDEWRRHFGLMERFILRHMMHWPRTRPDFISYGVRSLPAPVPWLMRRLFRVPVMTWTVRTAEDRAIAARHADQIVFEGFDPDRL</sequence>
<proteinExistence type="predicted"/>
<dbReference type="PANTHER" id="PTHR46211">
    <property type="entry name" value="GLYCEROPHOSPHORYL DIESTER PHOSPHODIESTERASE"/>
    <property type="match status" value="1"/>
</dbReference>
<dbReference type="OrthoDB" id="384721at2"/>
<evidence type="ECO:0000259" key="1">
    <source>
        <dbReference type="PROSITE" id="PS51704"/>
    </source>
</evidence>
<dbReference type="Pfam" id="PF03009">
    <property type="entry name" value="GDPD"/>
    <property type="match status" value="1"/>
</dbReference>
<dbReference type="Gene3D" id="3.20.20.190">
    <property type="entry name" value="Phosphatidylinositol (PI) phosphodiesterase"/>
    <property type="match status" value="1"/>
</dbReference>
<dbReference type="PROSITE" id="PS51704">
    <property type="entry name" value="GP_PDE"/>
    <property type="match status" value="1"/>
</dbReference>
<dbReference type="AlphaFoldDB" id="A0A2T5VCK4"/>
<comment type="caution">
    <text evidence="2">The sequence shown here is derived from an EMBL/GenBank/DDBJ whole genome shotgun (WGS) entry which is preliminary data.</text>
</comment>
<keyword evidence="3" id="KW-1185">Reference proteome</keyword>
<gene>
    <name evidence="2" type="ORF">C8N35_102188</name>
</gene>
<dbReference type="Proteomes" id="UP000244081">
    <property type="component" value="Unassembled WGS sequence"/>
</dbReference>
<dbReference type="GO" id="GO:0008081">
    <property type="term" value="F:phosphoric diester hydrolase activity"/>
    <property type="evidence" value="ECO:0007669"/>
    <property type="project" value="InterPro"/>
</dbReference>
<dbReference type="SUPFAM" id="SSF51695">
    <property type="entry name" value="PLC-like phosphodiesterases"/>
    <property type="match status" value="1"/>
</dbReference>
<evidence type="ECO:0000313" key="2">
    <source>
        <dbReference type="EMBL" id="PTW61478.1"/>
    </source>
</evidence>
<feature type="domain" description="GP-PDE" evidence="1">
    <location>
        <begin position="9"/>
        <end position="253"/>
    </location>
</feature>
<evidence type="ECO:0000313" key="3">
    <source>
        <dbReference type="Proteomes" id="UP000244081"/>
    </source>
</evidence>
<dbReference type="GO" id="GO:0006629">
    <property type="term" value="P:lipid metabolic process"/>
    <property type="evidence" value="ECO:0007669"/>
    <property type="project" value="InterPro"/>
</dbReference>
<dbReference type="InterPro" id="IPR030395">
    <property type="entry name" value="GP_PDE_dom"/>
</dbReference>
<organism evidence="2 3">
    <name type="scientific">Breoghania corrubedonensis</name>
    <dbReference type="NCBI Taxonomy" id="665038"/>
    <lineage>
        <taxon>Bacteria</taxon>
        <taxon>Pseudomonadati</taxon>
        <taxon>Pseudomonadota</taxon>
        <taxon>Alphaproteobacteria</taxon>
        <taxon>Hyphomicrobiales</taxon>
        <taxon>Stappiaceae</taxon>
        <taxon>Breoghania</taxon>
    </lineage>
</organism>
<reference evidence="2 3" key="1">
    <citation type="submission" date="2018-04" db="EMBL/GenBank/DDBJ databases">
        <title>Genomic Encyclopedia of Archaeal and Bacterial Type Strains, Phase II (KMG-II): from individual species to whole genera.</title>
        <authorList>
            <person name="Goeker M."/>
        </authorList>
    </citation>
    <scope>NUCLEOTIDE SEQUENCE [LARGE SCALE GENOMIC DNA]</scope>
    <source>
        <strain evidence="2 3">DSM 23382</strain>
    </source>
</reference>
<dbReference type="InterPro" id="IPR017946">
    <property type="entry name" value="PLC-like_Pdiesterase_TIM-brl"/>
</dbReference>
<protein>
    <submittedName>
        <fullName evidence="2">Glycerophosphoryl diester phosphodiesterase</fullName>
    </submittedName>
</protein>